<dbReference type="Proteomes" id="UP000619260">
    <property type="component" value="Unassembled WGS sequence"/>
</dbReference>
<accession>A0A8J3YIS6</accession>
<name>A0A8J3YIS6_9ACTN</name>
<dbReference type="Gene3D" id="1.10.10.2910">
    <property type="match status" value="1"/>
</dbReference>
<dbReference type="EMBL" id="BOPF01000006">
    <property type="protein sequence ID" value="GIJ45067.1"/>
    <property type="molecule type" value="Genomic_DNA"/>
</dbReference>
<sequence>MTERRVLKELRRSCEARLKDLDVPAAGGVAELCARVAEGRGRPIHLIPMAMPATHPCGFWVATHEADFILYEADTSRTHQEHIVAHELAHLICCHRGTVTLDEASARILFPDVDPQVVRDMLGRAAYTDDQEREAEVMASVLLERLSRPEPPPSEAEGALARITSSLTYRRSG</sequence>
<dbReference type="AlphaFoldDB" id="A0A8J3YIS6"/>
<proteinExistence type="predicted"/>
<feature type="compositionally biased region" description="Polar residues" evidence="1">
    <location>
        <begin position="163"/>
        <end position="173"/>
    </location>
</feature>
<comment type="caution">
    <text evidence="2">The sequence shown here is derived from an EMBL/GenBank/DDBJ whole genome shotgun (WGS) entry which is preliminary data.</text>
</comment>
<reference evidence="2" key="1">
    <citation type="submission" date="2021-01" db="EMBL/GenBank/DDBJ databases">
        <title>Whole genome shotgun sequence of Virgisporangium aliadipatigenens NBRC 105644.</title>
        <authorList>
            <person name="Komaki H."/>
            <person name="Tamura T."/>
        </authorList>
    </citation>
    <scope>NUCLEOTIDE SEQUENCE</scope>
    <source>
        <strain evidence="2">NBRC 105644</strain>
    </source>
</reference>
<protein>
    <recommendedName>
        <fullName evidence="4">Toxin</fullName>
    </recommendedName>
</protein>
<evidence type="ECO:0000313" key="3">
    <source>
        <dbReference type="Proteomes" id="UP000619260"/>
    </source>
</evidence>
<keyword evidence="3" id="KW-1185">Reference proteome</keyword>
<evidence type="ECO:0000256" key="1">
    <source>
        <dbReference type="SAM" id="MobiDB-lite"/>
    </source>
</evidence>
<feature type="region of interest" description="Disordered" evidence="1">
    <location>
        <begin position="147"/>
        <end position="173"/>
    </location>
</feature>
<organism evidence="2 3">
    <name type="scientific">Virgisporangium aliadipatigenens</name>
    <dbReference type="NCBI Taxonomy" id="741659"/>
    <lineage>
        <taxon>Bacteria</taxon>
        <taxon>Bacillati</taxon>
        <taxon>Actinomycetota</taxon>
        <taxon>Actinomycetes</taxon>
        <taxon>Micromonosporales</taxon>
        <taxon>Micromonosporaceae</taxon>
        <taxon>Virgisporangium</taxon>
    </lineage>
</organism>
<evidence type="ECO:0000313" key="2">
    <source>
        <dbReference type="EMBL" id="GIJ45067.1"/>
    </source>
</evidence>
<evidence type="ECO:0008006" key="4">
    <source>
        <dbReference type="Google" id="ProtNLM"/>
    </source>
</evidence>
<gene>
    <name evidence="2" type="ORF">Val02_19530</name>
</gene>
<dbReference type="RefSeq" id="WP_203898624.1">
    <property type="nucleotide sequence ID" value="NZ_BOPF01000006.1"/>
</dbReference>